<dbReference type="eggNOG" id="ENOG502QPV9">
    <property type="taxonomic scope" value="Eukaryota"/>
</dbReference>
<name>A5DT62_LODEL</name>
<feature type="compositionally biased region" description="Polar residues" evidence="1">
    <location>
        <begin position="1054"/>
        <end position="1068"/>
    </location>
</feature>
<feature type="domain" description="PH" evidence="2">
    <location>
        <begin position="55"/>
        <end position="175"/>
    </location>
</feature>
<evidence type="ECO:0000259" key="2">
    <source>
        <dbReference type="PROSITE" id="PS50003"/>
    </source>
</evidence>
<feature type="compositionally biased region" description="Polar residues" evidence="1">
    <location>
        <begin position="759"/>
        <end position="779"/>
    </location>
</feature>
<keyword evidence="4" id="KW-1185">Reference proteome</keyword>
<feature type="compositionally biased region" description="Polar residues" evidence="1">
    <location>
        <begin position="970"/>
        <end position="1005"/>
    </location>
</feature>
<organism evidence="3 4">
    <name type="scientific">Lodderomyces elongisporus (strain ATCC 11503 / CBS 2605 / JCM 1781 / NBRC 1676 / NRRL YB-4239)</name>
    <name type="common">Yeast</name>
    <name type="synonym">Saccharomyces elongisporus</name>
    <dbReference type="NCBI Taxonomy" id="379508"/>
    <lineage>
        <taxon>Eukaryota</taxon>
        <taxon>Fungi</taxon>
        <taxon>Dikarya</taxon>
        <taxon>Ascomycota</taxon>
        <taxon>Saccharomycotina</taxon>
        <taxon>Pichiomycetes</taxon>
        <taxon>Debaryomycetaceae</taxon>
        <taxon>Candida/Lodderomyces clade</taxon>
        <taxon>Lodderomyces</taxon>
    </lineage>
</organism>
<feature type="region of interest" description="Disordered" evidence="1">
    <location>
        <begin position="926"/>
        <end position="1068"/>
    </location>
</feature>
<protein>
    <recommendedName>
        <fullName evidence="2">PH domain-containing protein</fullName>
    </recommendedName>
</protein>
<dbReference type="PROSITE" id="PS50003">
    <property type="entry name" value="PH_DOMAIN"/>
    <property type="match status" value="1"/>
</dbReference>
<dbReference type="HOGENOM" id="CLU_006977_0_0_1"/>
<feature type="compositionally biased region" description="Gly residues" evidence="1">
    <location>
        <begin position="506"/>
        <end position="519"/>
    </location>
</feature>
<dbReference type="InterPro" id="IPR001849">
    <property type="entry name" value="PH_domain"/>
</dbReference>
<feature type="compositionally biased region" description="Polar residues" evidence="1">
    <location>
        <begin position="947"/>
        <end position="959"/>
    </location>
</feature>
<evidence type="ECO:0000313" key="3">
    <source>
        <dbReference type="EMBL" id="EDK42370.1"/>
    </source>
</evidence>
<dbReference type="KEGG" id="lel:PVL30_000533"/>
<dbReference type="Pfam" id="PF25381">
    <property type="entry name" value="PH_26"/>
    <property type="match status" value="1"/>
</dbReference>
<dbReference type="EMBL" id="CH981524">
    <property type="protein sequence ID" value="EDK42370.1"/>
    <property type="molecule type" value="Genomic_DNA"/>
</dbReference>
<feature type="compositionally biased region" description="Polar residues" evidence="1">
    <location>
        <begin position="792"/>
        <end position="842"/>
    </location>
</feature>
<feature type="region of interest" description="Disordered" evidence="1">
    <location>
        <begin position="485"/>
        <end position="534"/>
    </location>
</feature>
<sequence length="1068" mass="118287">MNIVKNRISSRQSSPLPGDNVSRIPSNGTFDTADHDGLSPELVPIVTLLSSQSHRRYHEGIFMLYYDLNGDGKPADREWKEIYGILTGNQLAYWDAANLAQFKQNPEALLEFSAKPNYLNFTDAIYNAMRSLPAAKQNLDNVIIVSTTLKNRYILQFKSYKDLTYWYAALRLSNYEYKSLQEAYTGALLSARGSRLSDIRTILAEKRFDHEDWVSLRYGSGMPWKRCYAVVEPSTLKRKQFTAGRILFYENEQKKKKGLVAVITNATAVTAIYPQSPQLIDHSTMLKMEGYINFISPSLSTKISKKSAEDFRETSVFLMPEQHSAVPGFDTLIRFLIPLLDSFGLYGRPKRLKANRSDIDSLLFGLPTLPRVHYLELQDVLDLIEKSDFLQWNLKAWNSNIQSVLKGKIDRGYEGCGSQRGYTGAVNTLNSPVLSSSPRVASGQAASQFPPVKQVPSNLSQTSFPLGSMNNDQYLKDGGKGFGKNYNDLSVGTNRDGERLRSGETFGAGGAGGAGGSAGSAGLLDPQQSKQHHKSIQLAEIYQKYSDLKTPSDDFQGRNEVLNGSEEQLIESELPKSMRQMDLNANVNSNKNAYPTNDDGLFSDDDDDDDGSDYNNDDVLANSSDNAKNSNRYSKTTDSSASLQVPGFQERNISYSSVVSPMAQFNDLRDQYKNVEPKQVPFYGLGSESPNPLPSKDTQFGGRIGEIGSTLSLKTQESDTNSYTNTDRSGIASTAADGRKPLQNNAAAPYPVNKPRYISSPNSSQNNVGQFSSNVSEQSKLAPPRNELQYPVSPSANQKNKTSNVLPQTGQNMGSSNYNLSRPANAHQQQLYSQSQPKSHPYSQLQSQQQQPQSQPQSQPRQMQMQMQGNTNYRPYHSSLQNSFQLGQTAPITQTNSQYSQPMSTRPVQQGIAPASASNQFALRSAPNQTLNSSRIPPHGAPAAALATSSGVTPQQGLSSHGRVQGQGGQNFSNMPPYQQQRANHLQQRMQNQGYQNGVPQASNHGQHHLPADPNLRGYDDPRFIYSYNGSTENVYRKPPLLQSSSSEPRHPYAQNSDQFNNGSVRRY</sequence>
<accession>A5DT62</accession>
<evidence type="ECO:0000256" key="1">
    <source>
        <dbReference type="SAM" id="MobiDB-lite"/>
    </source>
</evidence>
<dbReference type="Gene3D" id="2.30.29.30">
    <property type="entry name" value="Pleckstrin-homology domain (PH domain)/Phosphotyrosine-binding domain (PTB)"/>
    <property type="match status" value="1"/>
</dbReference>
<feature type="region of interest" description="Disordered" evidence="1">
    <location>
        <begin position="587"/>
        <end position="645"/>
    </location>
</feature>
<feature type="compositionally biased region" description="Low complexity" evidence="1">
    <location>
        <begin position="843"/>
        <end position="867"/>
    </location>
</feature>
<dbReference type="VEuPathDB" id="FungiDB:LELG_00548"/>
<dbReference type="InParanoid" id="A5DT62"/>
<feature type="compositionally biased region" description="Polar residues" evidence="1">
    <location>
        <begin position="621"/>
        <end position="643"/>
    </location>
</feature>
<dbReference type="OrthoDB" id="5563754at2759"/>
<dbReference type="Proteomes" id="UP000001996">
    <property type="component" value="Unassembled WGS sequence"/>
</dbReference>
<dbReference type="InterPro" id="IPR058155">
    <property type="entry name" value="Skg3/CAF120-like_PH"/>
</dbReference>
<feature type="compositionally biased region" description="Acidic residues" evidence="1">
    <location>
        <begin position="601"/>
        <end position="616"/>
    </location>
</feature>
<dbReference type="AlphaFoldDB" id="A5DT62"/>
<dbReference type="InterPro" id="IPR011993">
    <property type="entry name" value="PH-like_dom_sf"/>
</dbReference>
<evidence type="ECO:0000313" key="4">
    <source>
        <dbReference type="Proteomes" id="UP000001996"/>
    </source>
</evidence>
<proteinExistence type="predicted"/>
<feature type="region of interest" description="Disordered" evidence="1">
    <location>
        <begin position="682"/>
        <end position="867"/>
    </location>
</feature>
<feature type="compositionally biased region" description="Polar residues" evidence="1">
    <location>
        <begin position="926"/>
        <end position="935"/>
    </location>
</feature>
<gene>
    <name evidence="3" type="ORF">LELG_00548</name>
</gene>
<feature type="region of interest" description="Disordered" evidence="1">
    <location>
        <begin position="1"/>
        <end position="35"/>
    </location>
</feature>
<reference evidence="3 4" key="1">
    <citation type="journal article" date="2009" name="Nature">
        <title>Evolution of pathogenicity and sexual reproduction in eight Candida genomes.</title>
        <authorList>
            <person name="Butler G."/>
            <person name="Rasmussen M.D."/>
            <person name="Lin M.F."/>
            <person name="Santos M.A."/>
            <person name="Sakthikumar S."/>
            <person name="Munro C.A."/>
            <person name="Rheinbay E."/>
            <person name="Grabherr M."/>
            <person name="Forche A."/>
            <person name="Reedy J.L."/>
            <person name="Agrafioti I."/>
            <person name="Arnaud M.B."/>
            <person name="Bates S."/>
            <person name="Brown A.J."/>
            <person name="Brunke S."/>
            <person name="Costanzo M.C."/>
            <person name="Fitzpatrick D.A."/>
            <person name="de Groot P.W."/>
            <person name="Harris D."/>
            <person name="Hoyer L.L."/>
            <person name="Hube B."/>
            <person name="Klis F.M."/>
            <person name="Kodira C."/>
            <person name="Lennard N."/>
            <person name="Logue M.E."/>
            <person name="Martin R."/>
            <person name="Neiman A.M."/>
            <person name="Nikolaou E."/>
            <person name="Quail M.A."/>
            <person name="Quinn J."/>
            <person name="Santos M.C."/>
            <person name="Schmitzberger F.F."/>
            <person name="Sherlock G."/>
            <person name="Shah P."/>
            <person name="Silverstein K.A."/>
            <person name="Skrzypek M.S."/>
            <person name="Soll D."/>
            <person name="Staggs R."/>
            <person name="Stansfield I."/>
            <person name="Stumpf M.P."/>
            <person name="Sudbery P.E."/>
            <person name="Srikantha T."/>
            <person name="Zeng Q."/>
            <person name="Berman J."/>
            <person name="Berriman M."/>
            <person name="Heitman J."/>
            <person name="Gow N.A."/>
            <person name="Lorenz M.C."/>
            <person name="Birren B.W."/>
            <person name="Kellis M."/>
            <person name="Cuomo C.A."/>
        </authorList>
    </citation>
    <scope>NUCLEOTIDE SEQUENCE [LARGE SCALE GENOMIC DNA]</scope>
    <source>
        <strain evidence="4">ATCC 11503 / BCRC 21390 / CBS 2605 / JCM 1781 / NBRC 1676 / NRRL YB-4239</strain>
    </source>
</reference>
<dbReference type="SUPFAM" id="SSF50729">
    <property type="entry name" value="PH domain-like"/>
    <property type="match status" value="1"/>
</dbReference>
<feature type="compositionally biased region" description="Polar residues" evidence="1">
    <location>
        <begin position="709"/>
        <end position="732"/>
    </location>
</feature>
<dbReference type="GeneID" id="5234821"/>